<dbReference type="SUPFAM" id="SSF48008">
    <property type="entry name" value="GntR ligand-binding domain-like"/>
    <property type="match status" value="1"/>
</dbReference>
<dbReference type="InterPro" id="IPR008920">
    <property type="entry name" value="TF_FadR/GntR_C"/>
</dbReference>
<proteinExistence type="predicted"/>
<dbReference type="EMBL" id="CP006877">
    <property type="protein sequence ID" value="AJD42348.1"/>
    <property type="molecule type" value="Genomic_DNA"/>
</dbReference>
<dbReference type="InterPro" id="IPR000524">
    <property type="entry name" value="Tscrpt_reg_HTH_GntR"/>
</dbReference>
<dbReference type="PRINTS" id="PR00035">
    <property type="entry name" value="HTHGNTR"/>
</dbReference>
<dbReference type="Gene3D" id="1.20.120.530">
    <property type="entry name" value="GntR ligand-binding domain-like"/>
    <property type="match status" value="1"/>
</dbReference>
<keyword evidence="1" id="KW-0805">Transcription regulation</keyword>
<dbReference type="InterPro" id="IPR036388">
    <property type="entry name" value="WH-like_DNA-bd_sf"/>
</dbReference>
<dbReference type="InterPro" id="IPR036390">
    <property type="entry name" value="WH_DNA-bd_sf"/>
</dbReference>
<evidence type="ECO:0000256" key="1">
    <source>
        <dbReference type="ARBA" id="ARBA00023015"/>
    </source>
</evidence>
<dbReference type="Gene3D" id="1.10.10.10">
    <property type="entry name" value="Winged helix-like DNA-binding domain superfamily/Winged helix DNA-binding domain"/>
    <property type="match status" value="1"/>
</dbReference>
<accession>A0A0B4X705</accession>
<gene>
    <name evidence="5" type="ORF">RGR602_CH03031</name>
</gene>
<dbReference type="PANTHER" id="PTHR43537">
    <property type="entry name" value="TRANSCRIPTIONAL REGULATOR, GNTR FAMILY"/>
    <property type="match status" value="1"/>
</dbReference>
<dbReference type="AlphaFoldDB" id="A0A0B4X705"/>
<dbReference type="KEGG" id="rga:RGR602_CH03031"/>
<sequence>MFSAVESRRLYRQVADQIRSMIATGELAVGQRLPPERELAEKLGVSRPTIREALIVLEVEGLVHIRMGSGIYVARKHTVQPAQPEREPFEGPFELLQARSIIECAIAEEAAQRATAGHIALLDENLQQMASVVNDTDAALEIDRAFHTAIAGIVGNAVLIRFTGEIYDQRMTPYFEKLASHFEGPDSWTRAMEEHRAIRDAIAANDPAAAKQAMRTHLDRSQKRFSESFGEELFGEDEGGRAAARRNAKI</sequence>
<organism evidence="5 6">
    <name type="scientific">Rhizobium gallicum bv. gallicum R602sp</name>
    <dbReference type="NCBI Taxonomy" id="1041138"/>
    <lineage>
        <taxon>Bacteria</taxon>
        <taxon>Pseudomonadati</taxon>
        <taxon>Pseudomonadota</taxon>
        <taxon>Alphaproteobacteria</taxon>
        <taxon>Hyphomicrobiales</taxon>
        <taxon>Rhizobiaceae</taxon>
        <taxon>Rhizobium/Agrobacterium group</taxon>
        <taxon>Rhizobium</taxon>
    </lineage>
</organism>
<dbReference type="SUPFAM" id="SSF46785">
    <property type="entry name" value="Winged helix' DNA-binding domain"/>
    <property type="match status" value="1"/>
</dbReference>
<dbReference type="PROSITE" id="PS50949">
    <property type="entry name" value="HTH_GNTR"/>
    <property type="match status" value="1"/>
</dbReference>
<dbReference type="Pfam" id="PF00392">
    <property type="entry name" value="GntR"/>
    <property type="match status" value="1"/>
</dbReference>
<evidence type="ECO:0000256" key="3">
    <source>
        <dbReference type="ARBA" id="ARBA00023163"/>
    </source>
</evidence>
<dbReference type="PANTHER" id="PTHR43537:SF5">
    <property type="entry name" value="UXU OPERON TRANSCRIPTIONAL REGULATOR"/>
    <property type="match status" value="1"/>
</dbReference>
<dbReference type="GO" id="GO:0003700">
    <property type="term" value="F:DNA-binding transcription factor activity"/>
    <property type="evidence" value="ECO:0007669"/>
    <property type="project" value="InterPro"/>
</dbReference>
<evidence type="ECO:0000313" key="5">
    <source>
        <dbReference type="EMBL" id="AJD42348.1"/>
    </source>
</evidence>
<dbReference type="SMART" id="SM00345">
    <property type="entry name" value="HTH_GNTR"/>
    <property type="match status" value="1"/>
</dbReference>
<protein>
    <submittedName>
        <fullName evidence="5">GntR family transcriptional regulator protein</fullName>
    </submittedName>
</protein>
<dbReference type="Pfam" id="PF07729">
    <property type="entry name" value="FCD"/>
    <property type="match status" value="1"/>
</dbReference>
<dbReference type="CDD" id="cd07377">
    <property type="entry name" value="WHTH_GntR"/>
    <property type="match status" value="1"/>
</dbReference>
<dbReference type="RefSeq" id="WP_039845764.1">
    <property type="nucleotide sequence ID" value="NZ_CP006877.1"/>
</dbReference>
<dbReference type="HOGENOM" id="CLU_017584_9_5_5"/>
<dbReference type="InterPro" id="IPR011711">
    <property type="entry name" value="GntR_C"/>
</dbReference>
<dbReference type="GO" id="GO:0003677">
    <property type="term" value="F:DNA binding"/>
    <property type="evidence" value="ECO:0007669"/>
    <property type="project" value="UniProtKB-KW"/>
</dbReference>
<keyword evidence="2" id="KW-0238">DNA-binding</keyword>
<feature type="domain" description="HTH gntR-type" evidence="4">
    <location>
        <begin position="8"/>
        <end position="76"/>
    </location>
</feature>
<reference evidence="5 6" key="1">
    <citation type="submission" date="2013-11" db="EMBL/GenBank/DDBJ databases">
        <title>Complete genome sequence of Rhizobium gallicum bv. gallicum R602.</title>
        <authorList>
            <person name="Bustos P."/>
            <person name="Santamaria R.I."/>
            <person name="Lozano L."/>
            <person name="Acosta J.L."/>
            <person name="Ormeno-Orrillo E."/>
            <person name="Rogel M.A."/>
            <person name="Romero D."/>
            <person name="Cevallos M.A."/>
            <person name="Martinez-Romero E."/>
            <person name="Gonzalez V."/>
        </authorList>
    </citation>
    <scope>NUCLEOTIDE SEQUENCE [LARGE SCALE GENOMIC DNA]</scope>
    <source>
        <strain evidence="5 6">R602</strain>
    </source>
</reference>
<evidence type="ECO:0000259" key="4">
    <source>
        <dbReference type="PROSITE" id="PS50949"/>
    </source>
</evidence>
<evidence type="ECO:0000256" key="2">
    <source>
        <dbReference type="ARBA" id="ARBA00023125"/>
    </source>
</evidence>
<dbReference type="Proteomes" id="UP000031368">
    <property type="component" value="Chromosome"/>
</dbReference>
<dbReference type="SMART" id="SM00895">
    <property type="entry name" value="FCD"/>
    <property type="match status" value="1"/>
</dbReference>
<name>A0A0B4X705_9HYPH</name>
<keyword evidence="3" id="KW-0804">Transcription</keyword>
<keyword evidence="6" id="KW-1185">Reference proteome</keyword>
<evidence type="ECO:0000313" key="6">
    <source>
        <dbReference type="Proteomes" id="UP000031368"/>
    </source>
</evidence>